<keyword evidence="3" id="KW-1185">Reference proteome</keyword>
<reference evidence="2 3" key="1">
    <citation type="submission" date="2023-02" db="EMBL/GenBank/DDBJ databases">
        <title>LHISI_Scaffold_Assembly.</title>
        <authorList>
            <person name="Stuart O.P."/>
            <person name="Cleave R."/>
            <person name="Magrath M.J.L."/>
            <person name="Mikheyev A.S."/>
        </authorList>
    </citation>
    <scope>NUCLEOTIDE SEQUENCE [LARGE SCALE GENOMIC DNA]</scope>
    <source>
        <strain evidence="2">Daus_M_001</strain>
        <tissue evidence="2">Leg muscle</tissue>
    </source>
</reference>
<sequence length="118" mass="13387">MSPTRERKVAASLTEELFENQKTETDEDETNSANLIRMTAEDVEYLIQKLGATLTKQDTTTRNAISERQGPHCGYTTASGISSLQYLFRIPVCIIGRIVKEDCEQLFAQLKEDHMEML</sequence>
<name>A0ABQ9INH8_9NEOP</name>
<dbReference type="EMBL" id="JARBHB010000001">
    <property type="protein sequence ID" value="KAJ8898231.1"/>
    <property type="molecule type" value="Genomic_DNA"/>
</dbReference>
<dbReference type="Proteomes" id="UP001159363">
    <property type="component" value="Chromosome 1"/>
</dbReference>
<gene>
    <name evidence="2" type="ORF">PR048_003591</name>
</gene>
<evidence type="ECO:0000313" key="3">
    <source>
        <dbReference type="Proteomes" id="UP001159363"/>
    </source>
</evidence>
<protein>
    <submittedName>
        <fullName evidence="2">Uncharacterized protein</fullName>
    </submittedName>
</protein>
<feature type="region of interest" description="Disordered" evidence="1">
    <location>
        <begin position="1"/>
        <end position="30"/>
    </location>
</feature>
<comment type="caution">
    <text evidence="2">The sequence shown here is derived from an EMBL/GenBank/DDBJ whole genome shotgun (WGS) entry which is preliminary data.</text>
</comment>
<accession>A0ABQ9INH8</accession>
<proteinExistence type="predicted"/>
<evidence type="ECO:0000313" key="2">
    <source>
        <dbReference type="EMBL" id="KAJ8898231.1"/>
    </source>
</evidence>
<evidence type="ECO:0000256" key="1">
    <source>
        <dbReference type="SAM" id="MobiDB-lite"/>
    </source>
</evidence>
<organism evidence="2 3">
    <name type="scientific">Dryococelus australis</name>
    <dbReference type="NCBI Taxonomy" id="614101"/>
    <lineage>
        <taxon>Eukaryota</taxon>
        <taxon>Metazoa</taxon>
        <taxon>Ecdysozoa</taxon>
        <taxon>Arthropoda</taxon>
        <taxon>Hexapoda</taxon>
        <taxon>Insecta</taxon>
        <taxon>Pterygota</taxon>
        <taxon>Neoptera</taxon>
        <taxon>Polyneoptera</taxon>
        <taxon>Phasmatodea</taxon>
        <taxon>Verophasmatodea</taxon>
        <taxon>Anareolatae</taxon>
        <taxon>Phasmatidae</taxon>
        <taxon>Eurycanthinae</taxon>
        <taxon>Dryococelus</taxon>
    </lineage>
</organism>